<accession>A0A412WCL3</accession>
<dbReference type="Pfam" id="PF14300">
    <property type="entry name" value="DMP19"/>
    <property type="match status" value="1"/>
</dbReference>
<organism evidence="2 3">
    <name type="scientific">Odoribacter splanchnicus</name>
    <dbReference type="NCBI Taxonomy" id="28118"/>
    <lineage>
        <taxon>Bacteria</taxon>
        <taxon>Pseudomonadati</taxon>
        <taxon>Bacteroidota</taxon>
        <taxon>Bacteroidia</taxon>
        <taxon>Bacteroidales</taxon>
        <taxon>Odoribacteraceae</taxon>
        <taxon>Odoribacter</taxon>
    </lineage>
</organism>
<sequence>MNWIRKILGLEHPERITMELIERLPAHKLCRKYIDRELDADIEAEEFDNIMCAVELNAEVINGGFNQYFYNSDGERAERAENTFVKLGAMQVADVVRRAIKQYAANRDKLHSIWNGTMEGFSYGYKEKLFDTLDEEYYALMKNDKQLYTLIGTYIKQHPQDFLTK</sequence>
<proteinExistence type="predicted"/>
<protein>
    <submittedName>
        <fullName evidence="2">DUF4375 domain-containing protein</fullName>
    </submittedName>
</protein>
<dbReference type="Gene3D" id="1.20.1420.60">
    <property type="match status" value="1"/>
</dbReference>
<dbReference type="Proteomes" id="UP000283426">
    <property type="component" value="Unassembled WGS sequence"/>
</dbReference>
<evidence type="ECO:0000313" key="3">
    <source>
        <dbReference type="Proteomes" id="UP000283426"/>
    </source>
</evidence>
<dbReference type="EMBL" id="QRYW01000026">
    <property type="protein sequence ID" value="RGV24199.1"/>
    <property type="molecule type" value="Genomic_DNA"/>
</dbReference>
<dbReference type="RefSeq" id="WP_117866906.1">
    <property type="nucleotide sequence ID" value="NZ_QRYW01000026.1"/>
</dbReference>
<dbReference type="AlphaFoldDB" id="A0A412WCL3"/>
<feature type="domain" description="DNA mimic protein DMP19 C-terminal" evidence="1">
    <location>
        <begin position="49"/>
        <end position="158"/>
    </location>
</feature>
<evidence type="ECO:0000313" key="2">
    <source>
        <dbReference type="EMBL" id="RGV24199.1"/>
    </source>
</evidence>
<evidence type="ECO:0000259" key="1">
    <source>
        <dbReference type="Pfam" id="PF14300"/>
    </source>
</evidence>
<dbReference type="InterPro" id="IPR025402">
    <property type="entry name" value="DMP19_C"/>
</dbReference>
<gene>
    <name evidence="2" type="ORF">DWW24_12475</name>
</gene>
<comment type="caution">
    <text evidence="2">The sequence shown here is derived from an EMBL/GenBank/DDBJ whole genome shotgun (WGS) entry which is preliminary data.</text>
</comment>
<reference evidence="2 3" key="1">
    <citation type="submission" date="2018-08" db="EMBL/GenBank/DDBJ databases">
        <title>A genome reference for cultivated species of the human gut microbiota.</title>
        <authorList>
            <person name="Zou Y."/>
            <person name="Xue W."/>
            <person name="Luo G."/>
        </authorList>
    </citation>
    <scope>NUCLEOTIDE SEQUENCE [LARGE SCALE GENOMIC DNA]</scope>
    <source>
        <strain evidence="2 3">AF14-6AC</strain>
    </source>
</reference>
<name>A0A412WCL3_9BACT</name>